<reference evidence="1 2" key="1">
    <citation type="submission" date="2020-08" db="EMBL/GenBank/DDBJ databases">
        <title>Genomic Encyclopedia of Type Strains, Phase III (KMG-III): the genomes of soil and plant-associated and newly described type strains.</title>
        <authorList>
            <person name="Whitman W."/>
        </authorList>
    </citation>
    <scope>NUCLEOTIDE SEQUENCE [LARGE SCALE GENOMIC DNA]</scope>
    <source>
        <strain evidence="1 2">CECT 8693</strain>
    </source>
</reference>
<dbReference type="EMBL" id="JACJIP010000006">
    <property type="protein sequence ID" value="MBA9084938.1"/>
    <property type="molecule type" value="Genomic_DNA"/>
</dbReference>
<accession>A0A7W3SRY6</accession>
<evidence type="ECO:0008006" key="3">
    <source>
        <dbReference type="Google" id="ProtNLM"/>
    </source>
</evidence>
<sequence>MKIMHFFPNSSGISFLKSFQKYLQLTYAGVYFCYDKSAMFLSDLSVRPNETDIIIFTAHGTEDSIIGDRVKGTEVILTKESLSDLMHSFIFAFSCSTGALGERLCSEYNAISYIGFNDIIDLSVKSANTSFKSELSTILKSIYNQALQKSFNTFIMENYDVGQLARLISLNLKRSFSMLLSLNSSQLSSQYSLSTRVTENPIFLRKLHSDLLTTVDSVRSRIITHGEEGFVPWEFIREPKKIKEIIRKLENVKFSVRNEYYRFFLLSRLYYLDGRVNEFKQAYRIAFSLFPDYEPLKTLPIIADEGESAQFSETEIV</sequence>
<dbReference type="RefSeq" id="WP_182534899.1">
    <property type="nucleotide sequence ID" value="NZ_JACJIP010000006.1"/>
</dbReference>
<evidence type="ECO:0000313" key="2">
    <source>
        <dbReference type="Proteomes" id="UP000567067"/>
    </source>
</evidence>
<protein>
    <recommendedName>
        <fullName evidence="3">CHAT domain-containing protein</fullName>
    </recommendedName>
</protein>
<keyword evidence="2" id="KW-1185">Reference proteome</keyword>
<evidence type="ECO:0000313" key="1">
    <source>
        <dbReference type="EMBL" id="MBA9084938.1"/>
    </source>
</evidence>
<dbReference type="AlphaFoldDB" id="A0A7W3SRY6"/>
<dbReference type="Proteomes" id="UP000567067">
    <property type="component" value="Unassembled WGS sequence"/>
</dbReference>
<name>A0A7W3SRY6_9BACL</name>
<proteinExistence type="predicted"/>
<comment type="caution">
    <text evidence="1">The sequence shown here is derived from an EMBL/GenBank/DDBJ whole genome shotgun (WGS) entry which is preliminary data.</text>
</comment>
<organism evidence="1 2">
    <name type="scientific">Fontibacillus solani</name>
    <dbReference type="NCBI Taxonomy" id="1572857"/>
    <lineage>
        <taxon>Bacteria</taxon>
        <taxon>Bacillati</taxon>
        <taxon>Bacillota</taxon>
        <taxon>Bacilli</taxon>
        <taxon>Bacillales</taxon>
        <taxon>Paenibacillaceae</taxon>
        <taxon>Fontibacillus</taxon>
    </lineage>
</organism>
<gene>
    <name evidence="1" type="ORF">FHR92_001399</name>
</gene>